<dbReference type="PROSITE" id="PS51808">
    <property type="entry name" value="CHCH"/>
    <property type="match status" value="1"/>
</dbReference>
<evidence type="ECO:0000256" key="7">
    <source>
        <dbReference type="ARBA" id="ARBA00023186"/>
    </source>
</evidence>
<dbReference type="AlphaFoldDB" id="G8BEV1"/>
<name>G8BEV1_CANPC</name>
<evidence type="ECO:0000256" key="3">
    <source>
        <dbReference type="ARBA" id="ARBA00022723"/>
    </source>
</evidence>
<comment type="similarity">
    <text evidence="2">Belongs to the COX17 family.</text>
</comment>
<keyword evidence="4 8" id="KW-0186">Copper</keyword>
<evidence type="ECO:0000313" key="9">
    <source>
        <dbReference type="CGD" id="CAL0000153941"/>
    </source>
</evidence>
<evidence type="ECO:0000313" key="12">
    <source>
        <dbReference type="Proteomes" id="UP000005221"/>
    </source>
</evidence>
<gene>
    <name evidence="9 10" type="ordered locus">CPAR2_213840</name>
</gene>
<dbReference type="CGD" id="CAL0000153941">
    <property type="gene designation" value="CPAR2_213840"/>
</dbReference>
<keyword evidence="7" id="KW-0143">Chaperone</keyword>
<sequence>MSSSSSSSEQKPKPCCVCLDERKERDKCLLFHGAESDDCKSILEKYTSCMKSYGFTPNPVKN</sequence>
<dbReference type="GO" id="GO:0016531">
    <property type="term" value="F:copper chaperone activity"/>
    <property type="evidence" value="ECO:0007669"/>
    <property type="project" value="EnsemblFungi"/>
</dbReference>
<evidence type="ECO:0000256" key="1">
    <source>
        <dbReference type="ARBA" id="ARBA00004569"/>
    </source>
</evidence>
<dbReference type="GO" id="GO:1903136">
    <property type="term" value="F:cuprous ion binding"/>
    <property type="evidence" value="ECO:0007669"/>
    <property type="project" value="EnsemblFungi"/>
</dbReference>
<dbReference type="Proteomes" id="UP000005221">
    <property type="component" value="Chromosome 2"/>
</dbReference>
<dbReference type="PANTHER" id="PTHR16719:SF0">
    <property type="entry name" value="CYTOCHROME C OXIDASE COPPER CHAPERONE"/>
    <property type="match status" value="1"/>
</dbReference>
<dbReference type="EMBL" id="HE605206">
    <property type="protein sequence ID" value="CCE43740.1"/>
    <property type="molecule type" value="Genomic_DNA"/>
</dbReference>
<reference evidence="12" key="2">
    <citation type="journal article" date="2011" name="BMC Genomics">
        <title>Using RNA-seq to determine the transcriptional landscape and the hypoxic response of the pathogenic yeast Candida parapsilosis.</title>
        <authorList>
            <person name="Guida A."/>
            <person name="Lindstaedt C."/>
            <person name="Maguire S.L."/>
            <person name="Ding C."/>
            <person name="Higgins D.G."/>
            <person name="Corton N.J."/>
            <person name="Berriman M."/>
            <person name="Butler G."/>
        </authorList>
    </citation>
    <scope>GENOME REANNOTATION</scope>
    <source>
        <strain evidence="12">CDC 317 / ATCC MYA-4646</strain>
    </source>
</reference>
<dbReference type="PANTHER" id="PTHR16719">
    <property type="entry name" value="CYTOCHROME C OXIDASE COPPER CHAPERONE"/>
    <property type="match status" value="1"/>
</dbReference>
<keyword evidence="6" id="KW-1015">Disulfide bond</keyword>
<reference evidence="12" key="1">
    <citation type="journal article" date="2009" name="Nature">
        <title>Evolution of pathogenicity and sexual reproduction in eight Candida genomes.</title>
        <authorList>
            <person name="Butler G."/>
            <person name="Rasmussen M.D."/>
            <person name="Lin M.F."/>
            <person name="Santos M.A."/>
            <person name="Sakthikumar S."/>
            <person name="Munro C.A."/>
            <person name="Rheinbay E."/>
            <person name="Grabherr M."/>
            <person name="Forche A."/>
            <person name="Reedy J.L."/>
            <person name="Agrafioti I."/>
            <person name="Arnaud M.B."/>
            <person name="Bates S."/>
            <person name="Brown A.J."/>
            <person name="Brunke S."/>
            <person name="Costanzo M.C."/>
            <person name="Fitzpatrick D.A."/>
            <person name="de Groot P.W."/>
            <person name="Harris D."/>
            <person name="Hoyer L.L."/>
            <person name="Hube B."/>
            <person name="Klis F.M."/>
            <person name="Kodira C."/>
            <person name="Lennard N."/>
            <person name="Logue M.E."/>
            <person name="Martin R."/>
            <person name="Neiman A.M."/>
            <person name="Nikolaou E."/>
            <person name="Quail M.A."/>
            <person name="Quinn J."/>
            <person name="Santos M.C."/>
            <person name="Schmitzberger F.F."/>
            <person name="Sherlock G."/>
            <person name="Shah P."/>
            <person name="Silverstein K.A."/>
            <person name="Skrzypek M.S."/>
            <person name="Soll D."/>
            <person name="Staggs R."/>
            <person name="Stansfield I."/>
            <person name="Stumpf M.P."/>
            <person name="Sudbery P.E."/>
            <person name="Srikantha T."/>
            <person name="Zeng Q."/>
            <person name="Berman J."/>
            <person name="Berriman M."/>
            <person name="Heitman J."/>
            <person name="Gow N.A."/>
            <person name="Lorenz M.C."/>
            <person name="Birren B.W."/>
            <person name="Kellis M."/>
            <person name="Cuomo C.A."/>
        </authorList>
    </citation>
    <scope>NUCLEOTIDE SEQUENCE [LARGE SCALE GENOMIC DNA]</scope>
    <source>
        <strain evidence="12">CDC 317 / ATCC MYA-4646</strain>
    </source>
</reference>
<reference evidence="10" key="3">
    <citation type="submission" date="2011-10" db="EMBL/GenBank/DDBJ databases">
        <title>Transcriptional landscape of the pathogenic yeast Candida parapsilosis.</title>
        <authorList>
            <person name="Guida A."/>
            <person name="Lindstaedt C."/>
            <person name="Maguire S.L."/>
            <person name="Ding C."/>
            <person name="Higgins D.G."/>
            <person name="Harris D."/>
            <person name="Berriman M."/>
            <person name="Butler G."/>
        </authorList>
    </citation>
    <scope>NUCLEOTIDE SEQUENCE</scope>
    <source>
        <strain evidence="10">CDC317</strain>
    </source>
</reference>
<dbReference type="InterPro" id="IPR007745">
    <property type="entry name" value="Cyt_c_oxidase_Cu-chaperone"/>
</dbReference>
<evidence type="ECO:0000256" key="8">
    <source>
        <dbReference type="PIRSR" id="PIRSR607745-1"/>
    </source>
</evidence>
<dbReference type="Pfam" id="PF05051">
    <property type="entry name" value="COX17"/>
    <property type="match status" value="1"/>
</dbReference>
<evidence type="ECO:0008006" key="13">
    <source>
        <dbReference type="Google" id="ProtNLM"/>
    </source>
</evidence>
<dbReference type="EnsemblFungi" id="CPAR2_213840-T">
    <property type="protein sequence ID" value="CPAR2_213840-T-p1"/>
    <property type="gene ID" value="CPAR2_213840"/>
</dbReference>
<protein>
    <recommendedName>
        <fullName evidence="13">Cytochrome c oxidase copper chaperone</fullName>
    </recommendedName>
</protein>
<dbReference type="VEuPathDB" id="FungiDB:CPAR2_213840"/>
<feature type="binding site" evidence="8">
    <location>
        <position position="16"/>
    </location>
    <ligand>
        <name>Cu cation</name>
        <dbReference type="ChEBI" id="CHEBI:23378"/>
    </ligand>
</feature>
<dbReference type="SUPFAM" id="SSF47072">
    <property type="entry name" value="Cysteine alpha-hairpin motif"/>
    <property type="match status" value="1"/>
</dbReference>
<evidence type="ECO:0000256" key="5">
    <source>
        <dbReference type="ARBA" id="ARBA00023128"/>
    </source>
</evidence>
<dbReference type="GO" id="GO:0033617">
    <property type="term" value="P:mitochondrial respiratory chain complex IV assembly"/>
    <property type="evidence" value="ECO:0007669"/>
    <property type="project" value="EnsemblFungi"/>
</dbReference>
<comment type="subcellular location">
    <subcellularLocation>
        <location evidence="1">Mitochondrion intermembrane space</location>
    </subcellularLocation>
</comment>
<dbReference type="InterPro" id="IPR009069">
    <property type="entry name" value="Cys_alpha_HP_mot_SF"/>
</dbReference>
<organism evidence="10 12">
    <name type="scientific">Candida parapsilosis (strain CDC 317 / ATCC MYA-4646)</name>
    <name type="common">Yeast</name>
    <name type="synonym">Monilia parapsilosis</name>
    <dbReference type="NCBI Taxonomy" id="578454"/>
    <lineage>
        <taxon>Eukaryota</taxon>
        <taxon>Fungi</taxon>
        <taxon>Dikarya</taxon>
        <taxon>Ascomycota</taxon>
        <taxon>Saccharomycotina</taxon>
        <taxon>Pichiomycetes</taxon>
        <taxon>Debaryomycetaceae</taxon>
        <taxon>Candida/Lodderomyces clade</taxon>
        <taxon>Candida</taxon>
    </lineage>
</organism>
<evidence type="ECO:0000256" key="6">
    <source>
        <dbReference type="ARBA" id="ARBA00023157"/>
    </source>
</evidence>
<dbReference type="GO" id="GO:0005829">
    <property type="term" value="C:cytosol"/>
    <property type="evidence" value="ECO:0007669"/>
    <property type="project" value="EnsemblFungi"/>
</dbReference>
<feature type="binding site" evidence="8">
    <location>
        <position position="15"/>
    </location>
    <ligand>
        <name>Cu cation</name>
        <dbReference type="ChEBI" id="CHEBI:23378"/>
    </ligand>
</feature>
<evidence type="ECO:0000256" key="4">
    <source>
        <dbReference type="ARBA" id="ARBA00023008"/>
    </source>
</evidence>
<keyword evidence="12" id="KW-1185">Reference proteome</keyword>
<dbReference type="eggNOG" id="KOG3496">
    <property type="taxonomic scope" value="Eukaryota"/>
</dbReference>
<evidence type="ECO:0000256" key="2">
    <source>
        <dbReference type="ARBA" id="ARBA00009241"/>
    </source>
</evidence>
<reference evidence="11" key="4">
    <citation type="submission" date="2025-05" db="UniProtKB">
        <authorList>
            <consortium name="EnsemblFungi"/>
        </authorList>
    </citation>
    <scope>IDENTIFICATION</scope>
</reference>
<accession>A0AAJ8W0F7</accession>
<keyword evidence="3 8" id="KW-0479">Metal-binding</keyword>
<dbReference type="Gene3D" id="1.10.287.1130">
    <property type="entry name" value="CytochromE C oxidase copper chaperone"/>
    <property type="match status" value="1"/>
</dbReference>
<dbReference type="GO" id="GO:0005758">
    <property type="term" value="C:mitochondrial intermembrane space"/>
    <property type="evidence" value="ECO:0007669"/>
    <property type="project" value="UniProtKB-SubCell"/>
</dbReference>
<dbReference type="STRING" id="578454.G8BEV1"/>
<accession>G8BEV1</accession>
<dbReference type="GO" id="GO:0006825">
    <property type="term" value="P:copper ion transport"/>
    <property type="evidence" value="ECO:0007669"/>
    <property type="project" value="EnsemblFungi"/>
</dbReference>
<evidence type="ECO:0000313" key="10">
    <source>
        <dbReference type="EMBL" id="CCE43740.1"/>
    </source>
</evidence>
<keyword evidence="5" id="KW-0496">Mitochondrion</keyword>
<proteinExistence type="inferred from homology"/>
<evidence type="ECO:0000313" key="11">
    <source>
        <dbReference type="EnsemblFungi" id="CPAR2_213840-T-p1"/>
    </source>
</evidence>